<evidence type="ECO:0000256" key="1">
    <source>
        <dbReference type="ARBA" id="ARBA00022729"/>
    </source>
</evidence>
<dbReference type="PANTHER" id="PTHR35869:SF1">
    <property type="entry name" value="OUTER-MEMBRANE LIPOPROTEIN CARRIER PROTEIN"/>
    <property type="match status" value="1"/>
</dbReference>
<reference evidence="3 4" key="1">
    <citation type="journal article" date="2016" name="Int. J. Syst. Evol. Microbiol.">
        <title>Panacibacter ginsenosidivorans gen. nov., sp. nov., with ginsenoside converting activity isolated from soil of a ginseng field.</title>
        <authorList>
            <person name="Siddiqi M.Z."/>
            <person name="Muhammad Shafi S."/>
            <person name="Choi K.D."/>
            <person name="Im W.T."/>
        </authorList>
    </citation>
    <scope>NUCLEOTIDE SEQUENCE [LARGE SCALE GENOMIC DNA]</scope>
    <source>
        <strain evidence="3 4">Gsoil1550</strain>
    </source>
</reference>
<evidence type="ECO:0000313" key="4">
    <source>
        <dbReference type="Proteomes" id="UP000321533"/>
    </source>
</evidence>
<dbReference type="CDD" id="cd16325">
    <property type="entry name" value="LolA"/>
    <property type="match status" value="1"/>
</dbReference>
<dbReference type="AlphaFoldDB" id="A0A5B8VEI2"/>
<evidence type="ECO:0000313" key="3">
    <source>
        <dbReference type="EMBL" id="QEC69455.1"/>
    </source>
</evidence>
<dbReference type="RefSeq" id="WP_147192332.1">
    <property type="nucleotide sequence ID" value="NZ_CP042435.1"/>
</dbReference>
<dbReference type="OrthoDB" id="1027451at2"/>
<dbReference type="Pfam" id="PF03548">
    <property type="entry name" value="LolA"/>
    <property type="match status" value="1"/>
</dbReference>
<proteinExistence type="predicted"/>
<dbReference type="InterPro" id="IPR029046">
    <property type="entry name" value="LolA/LolB/LppX"/>
</dbReference>
<dbReference type="Gene3D" id="2.50.20.10">
    <property type="entry name" value="Lipoprotein localisation LolA/LolB/LppX"/>
    <property type="match status" value="1"/>
</dbReference>
<keyword evidence="4" id="KW-1185">Reference proteome</keyword>
<feature type="chain" id="PRO_5023123054" evidence="2">
    <location>
        <begin position="19"/>
        <end position="209"/>
    </location>
</feature>
<dbReference type="Proteomes" id="UP000321533">
    <property type="component" value="Chromosome"/>
</dbReference>
<evidence type="ECO:0000256" key="2">
    <source>
        <dbReference type="SAM" id="SignalP"/>
    </source>
</evidence>
<gene>
    <name evidence="3" type="ORF">FRZ67_19905</name>
</gene>
<sequence>MRKLLFLASILFSSTVFAQHAAYIAVTDTAGFKQQFAAASQKINSIKSDFVQEKNLSMLSEKITSKGKFWFKKDNMVRMEYNQPFQYLMILNKNDIYIKDGQKENKISTKSNKLFQQINQIMVDCVKGTAFSNKDFTVKVFQNNTGYLIEMSPINKTLKDMFKKINVTVDKKQYAVNSIEMLETSGDNTVITFVNKEINSNVSDALFTH</sequence>
<dbReference type="InterPro" id="IPR004564">
    <property type="entry name" value="OM_lipoprot_carrier_LolA-like"/>
</dbReference>
<protein>
    <submittedName>
        <fullName evidence="3">Outer membrane lipoprotein carrier protein LolA</fullName>
    </submittedName>
</protein>
<keyword evidence="1 2" id="KW-0732">Signal</keyword>
<accession>A0A5B8VEI2</accession>
<dbReference type="SUPFAM" id="SSF89392">
    <property type="entry name" value="Prokaryotic lipoproteins and lipoprotein localization factors"/>
    <property type="match status" value="1"/>
</dbReference>
<dbReference type="EMBL" id="CP042435">
    <property type="protein sequence ID" value="QEC69455.1"/>
    <property type="molecule type" value="Genomic_DNA"/>
</dbReference>
<name>A0A5B8VEI2_9BACT</name>
<dbReference type="PANTHER" id="PTHR35869">
    <property type="entry name" value="OUTER-MEMBRANE LIPOPROTEIN CARRIER PROTEIN"/>
    <property type="match status" value="1"/>
</dbReference>
<dbReference type="KEGG" id="pgin:FRZ67_19905"/>
<feature type="signal peptide" evidence="2">
    <location>
        <begin position="1"/>
        <end position="18"/>
    </location>
</feature>
<organism evidence="3 4">
    <name type="scientific">Panacibacter ginsenosidivorans</name>
    <dbReference type="NCBI Taxonomy" id="1813871"/>
    <lineage>
        <taxon>Bacteria</taxon>
        <taxon>Pseudomonadati</taxon>
        <taxon>Bacteroidota</taxon>
        <taxon>Chitinophagia</taxon>
        <taxon>Chitinophagales</taxon>
        <taxon>Chitinophagaceae</taxon>
        <taxon>Panacibacter</taxon>
    </lineage>
</organism>
<keyword evidence="3" id="KW-0449">Lipoprotein</keyword>